<dbReference type="EMBL" id="UYYF01000786">
    <property type="protein sequence ID" value="VDM99113.1"/>
    <property type="molecule type" value="Genomic_DNA"/>
</dbReference>
<organism evidence="3">
    <name type="scientific">Thelazia callipaeda</name>
    <name type="common">Oriental eyeworm</name>
    <name type="synonym">Parasitic nematode</name>
    <dbReference type="NCBI Taxonomy" id="103827"/>
    <lineage>
        <taxon>Eukaryota</taxon>
        <taxon>Metazoa</taxon>
        <taxon>Ecdysozoa</taxon>
        <taxon>Nematoda</taxon>
        <taxon>Chromadorea</taxon>
        <taxon>Rhabditida</taxon>
        <taxon>Spirurina</taxon>
        <taxon>Spiruromorpha</taxon>
        <taxon>Thelazioidea</taxon>
        <taxon>Thelaziidae</taxon>
        <taxon>Thelazia</taxon>
    </lineage>
</organism>
<dbReference type="WBParaSite" id="TCLT_0000291101-mRNA-1">
    <property type="protein sequence ID" value="TCLT_0000291101-mRNA-1"/>
    <property type="gene ID" value="TCLT_0000291101"/>
</dbReference>
<evidence type="ECO:0000313" key="2">
    <source>
        <dbReference type="Proteomes" id="UP000276776"/>
    </source>
</evidence>
<proteinExistence type="predicted"/>
<reference evidence="1 2" key="2">
    <citation type="submission" date="2018-11" db="EMBL/GenBank/DDBJ databases">
        <authorList>
            <consortium name="Pathogen Informatics"/>
        </authorList>
    </citation>
    <scope>NUCLEOTIDE SEQUENCE [LARGE SCALE GENOMIC DNA]</scope>
</reference>
<gene>
    <name evidence="1" type="ORF">TCLT_LOCUS2912</name>
</gene>
<protein>
    <submittedName>
        <fullName evidence="3">Reverse transcriptase domain-containing protein</fullName>
    </submittedName>
</protein>
<accession>A0A0N5CRR1</accession>
<dbReference type="OrthoDB" id="10063195at2759"/>
<keyword evidence="2" id="KW-1185">Reference proteome</keyword>
<dbReference type="Proteomes" id="UP000276776">
    <property type="component" value="Unassembled WGS sequence"/>
</dbReference>
<reference evidence="3" key="1">
    <citation type="submission" date="2017-02" db="UniProtKB">
        <authorList>
            <consortium name="WormBaseParasite"/>
        </authorList>
    </citation>
    <scope>IDENTIFICATION</scope>
</reference>
<evidence type="ECO:0000313" key="1">
    <source>
        <dbReference type="EMBL" id="VDM99113.1"/>
    </source>
</evidence>
<sequence>MCGTCHAVGCCNEKATCRVNRLRTVIQVQGPKKQALLSLAVCRKQDNQLYTTWYDIEKAFDSVNHEYLLSALKVLACHRGSSASKVEVFDVIELEMNPEKSATNTEVCANKTALLEGTQRYKYLEIMGRKSCAPTGESYDI</sequence>
<dbReference type="AlphaFoldDB" id="A0A0N5CRR1"/>
<name>A0A0N5CRR1_THECL</name>
<evidence type="ECO:0000313" key="3">
    <source>
        <dbReference type="WBParaSite" id="TCLT_0000291101-mRNA-1"/>
    </source>
</evidence>